<dbReference type="InterPro" id="IPR000601">
    <property type="entry name" value="PKD_dom"/>
</dbReference>
<feature type="domain" description="PKD" evidence="1">
    <location>
        <begin position="518"/>
        <end position="592"/>
    </location>
</feature>
<comment type="caution">
    <text evidence="2">The sequence shown here is derived from an EMBL/GenBank/DDBJ whole genome shotgun (WGS) entry which is preliminary data.</text>
</comment>
<dbReference type="CDD" id="cd00146">
    <property type="entry name" value="PKD"/>
    <property type="match status" value="1"/>
</dbReference>
<name>A0A7C4PM34_9CHLR</name>
<accession>A0A7C4PM34</accession>
<dbReference type="InterPro" id="IPR022409">
    <property type="entry name" value="PKD/Chitinase_dom"/>
</dbReference>
<dbReference type="InterPro" id="IPR012938">
    <property type="entry name" value="Glc/Sorbosone_DH"/>
</dbReference>
<protein>
    <submittedName>
        <fullName evidence="2">PKD domain-containing protein</fullName>
    </submittedName>
</protein>
<dbReference type="SMART" id="SM00089">
    <property type="entry name" value="PKD"/>
    <property type="match status" value="1"/>
</dbReference>
<dbReference type="InterPro" id="IPR013783">
    <property type="entry name" value="Ig-like_fold"/>
</dbReference>
<dbReference type="Gene3D" id="2.120.10.30">
    <property type="entry name" value="TolB, C-terminal domain"/>
    <property type="match status" value="1"/>
</dbReference>
<reference evidence="2" key="1">
    <citation type="journal article" date="2020" name="mSystems">
        <title>Genome- and Community-Level Interaction Insights into Carbon Utilization and Element Cycling Functions of Hydrothermarchaeota in Hydrothermal Sediment.</title>
        <authorList>
            <person name="Zhou Z."/>
            <person name="Liu Y."/>
            <person name="Xu W."/>
            <person name="Pan J."/>
            <person name="Luo Z.H."/>
            <person name="Li M."/>
        </authorList>
    </citation>
    <scope>NUCLEOTIDE SEQUENCE [LARGE SCALE GENOMIC DNA]</scope>
    <source>
        <strain evidence="2">SpSt-573</strain>
    </source>
</reference>
<dbReference type="Pfam" id="PF07995">
    <property type="entry name" value="GSDH"/>
    <property type="match status" value="1"/>
</dbReference>
<dbReference type="Gene3D" id="2.60.40.10">
    <property type="entry name" value="Immunoglobulins"/>
    <property type="match status" value="1"/>
</dbReference>
<evidence type="ECO:0000259" key="1">
    <source>
        <dbReference type="PROSITE" id="PS50093"/>
    </source>
</evidence>
<sequence length="806" mass="86568">MPYPLATPALRPQLYQKNGSLQRLVDSLIAKKSSFNHPYRFCHSCKLDNKDIDCAVSGGGLKRSLVFGFLLLSPLLGMLLVSPLASRGMIAASSLTLPAGFVDELVTGALLSPRAFAFTPDGRILITERGSVSSDDINFASIRVFKNGVLLPQRALTLNVCGDGERGLLGLAVDPAFLSNGYVYIYYTRQAESGPPCAYGTYEQGQPGPRNRVSRFTMIGDAIDPASEAVLIDHLPSDSGIHNAGDLHFGDDGYLYISVGDSNLTSPFPPSTVAISQDLTRLGGKILRILPAAGAPDGYVTTGNPFDTAPNAWKCGPLRNPPGSGSGACREIFAYGFRNPFRFTMSPGASVPFVGDVGGGVWEEIDEVTPGGNYGYPMREGPCPGGVLCIPADGSEPPPEPPQGLTNPIYFYAHQMINSNVDSAVILGDFYTGTSFPSEYWGNLFFADYVRGFIRRLVYSQVDLSWRAISPDFATGGTGIIGLRTGADGNLYYLSYSSDQRESELRRIRYAPGVNQKPVAVASVTPLNGALSTVYTFSAAGSYDPDGNLPLVYHWDFGDGTPLQTTLNLTIQHTYSAPGAKTVSLTVTDFSGLDSIPMILKVFPGNTPASAKIVLRNLSAPERTAGYYAGDTWAFSAENVTDDSPLPADPYRWDVVFHHRTHTHPFLSGLNGQSGQFSIPTLGETDPVVWYEVVLRVTDSQGQVSTITQELHPLTVSVTLSTSPAGGQLWVDGSAFVTPITLRRVVGLQMSVEAPANQSIYGIPFTFGGWSHGGERAQVIAVPAGDRVFQAVYRAPYTLWLSLVAR</sequence>
<dbReference type="PANTHER" id="PTHR19328:SF75">
    <property type="entry name" value="ALDOSE SUGAR DEHYDROGENASE YLII"/>
    <property type="match status" value="1"/>
</dbReference>
<dbReference type="EMBL" id="DSYK01000539">
    <property type="protein sequence ID" value="HGS22366.1"/>
    <property type="molecule type" value="Genomic_DNA"/>
</dbReference>
<dbReference type="SUPFAM" id="SSF50952">
    <property type="entry name" value="Soluble quinoprotein glucose dehydrogenase"/>
    <property type="match status" value="1"/>
</dbReference>
<dbReference type="PANTHER" id="PTHR19328">
    <property type="entry name" value="HEDGEHOG-INTERACTING PROTEIN"/>
    <property type="match status" value="1"/>
</dbReference>
<dbReference type="InterPro" id="IPR035986">
    <property type="entry name" value="PKD_dom_sf"/>
</dbReference>
<proteinExistence type="predicted"/>
<organism evidence="2">
    <name type="scientific">Anaerolinea thermolimosa</name>
    <dbReference type="NCBI Taxonomy" id="229919"/>
    <lineage>
        <taxon>Bacteria</taxon>
        <taxon>Bacillati</taxon>
        <taxon>Chloroflexota</taxon>
        <taxon>Anaerolineae</taxon>
        <taxon>Anaerolineales</taxon>
        <taxon>Anaerolineaceae</taxon>
        <taxon>Anaerolinea</taxon>
    </lineage>
</organism>
<gene>
    <name evidence="2" type="ORF">ENT37_10905</name>
</gene>
<evidence type="ECO:0000313" key="2">
    <source>
        <dbReference type="EMBL" id="HGS22366.1"/>
    </source>
</evidence>
<dbReference type="AlphaFoldDB" id="A0A7C4PM34"/>
<dbReference type="PROSITE" id="PS50093">
    <property type="entry name" value="PKD"/>
    <property type="match status" value="1"/>
</dbReference>
<dbReference type="Pfam" id="PF18911">
    <property type="entry name" value="PKD_4"/>
    <property type="match status" value="1"/>
</dbReference>
<dbReference type="SUPFAM" id="SSF49299">
    <property type="entry name" value="PKD domain"/>
    <property type="match status" value="1"/>
</dbReference>
<dbReference type="InterPro" id="IPR011042">
    <property type="entry name" value="6-blade_b-propeller_TolB-like"/>
</dbReference>
<dbReference type="InterPro" id="IPR011041">
    <property type="entry name" value="Quinoprot_gluc/sorb_DH_b-prop"/>
</dbReference>